<keyword evidence="5" id="KW-1185">Reference proteome</keyword>
<keyword evidence="1" id="KW-0808">Transferase</keyword>
<evidence type="ECO:0000313" key="5">
    <source>
        <dbReference type="Proteomes" id="UP001500466"/>
    </source>
</evidence>
<dbReference type="Gene3D" id="3.40.630.30">
    <property type="match status" value="1"/>
</dbReference>
<dbReference type="InterPro" id="IPR016181">
    <property type="entry name" value="Acyl_CoA_acyltransferase"/>
</dbReference>
<accession>A0ABP9I1Y1</accession>
<feature type="domain" description="N-acetyltransferase" evidence="3">
    <location>
        <begin position="23"/>
        <end position="172"/>
    </location>
</feature>
<evidence type="ECO:0000313" key="4">
    <source>
        <dbReference type="EMBL" id="GAA4985564.1"/>
    </source>
</evidence>
<protein>
    <submittedName>
        <fullName evidence="4">GNAT family N-acetyltransferase</fullName>
    </submittedName>
</protein>
<evidence type="ECO:0000256" key="1">
    <source>
        <dbReference type="ARBA" id="ARBA00022679"/>
    </source>
</evidence>
<dbReference type="InterPro" id="IPR050832">
    <property type="entry name" value="Bact_Acetyltransf"/>
</dbReference>
<dbReference type="Pfam" id="PF00583">
    <property type="entry name" value="Acetyltransf_1"/>
    <property type="match status" value="1"/>
</dbReference>
<proteinExistence type="predicted"/>
<sequence length="183" mass="19238">MADVSVRGGRAGDGGALGVVQAAAWRAAYEGVLPEAALEPFDPEVLAAGWGHAIEHPPTERHAVLVACAGPEPVGFAAVVPAQDPDLVESDVELSILVVSPAEQRHGHGSRLLAAAVEHAREAGAGTVVMWVLEPDRPLREFLESAGWAADGARRELELDERGEQRVRQFRLHTDTGAGAPDA</sequence>
<dbReference type="Proteomes" id="UP001500466">
    <property type="component" value="Unassembled WGS sequence"/>
</dbReference>
<organism evidence="4 5">
    <name type="scientific">Yinghuangia aomiensis</name>
    <dbReference type="NCBI Taxonomy" id="676205"/>
    <lineage>
        <taxon>Bacteria</taxon>
        <taxon>Bacillati</taxon>
        <taxon>Actinomycetota</taxon>
        <taxon>Actinomycetes</taxon>
        <taxon>Kitasatosporales</taxon>
        <taxon>Streptomycetaceae</taxon>
        <taxon>Yinghuangia</taxon>
    </lineage>
</organism>
<dbReference type="PROSITE" id="PS51186">
    <property type="entry name" value="GNAT"/>
    <property type="match status" value="1"/>
</dbReference>
<dbReference type="CDD" id="cd04301">
    <property type="entry name" value="NAT_SF"/>
    <property type="match status" value="1"/>
</dbReference>
<name>A0ABP9I1Y1_9ACTN</name>
<reference evidence="5" key="1">
    <citation type="journal article" date="2019" name="Int. J. Syst. Evol. Microbiol.">
        <title>The Global Catalogue of Microorganisms (GCM) 10K type strain sequencing project: providing services to taxonomists for standard genome sequencing and annotation.</title>
        <authorList>
            <consortium name="The Broad Institute Genomics Platform"/>
            <consortium name="The Broad Institute Genome Sequencing Center for Infectious Disease"/>
            <person name="Wu L."/>
            <person name="Ma J."/>
        </authorList>
    </citation>
    <scope>NUCLEOTIDE SEQUENCE [LARGE SCALE GENOMIC DNA]</scope>
    <source>
        <strain evidence="5">JCM 17986</strain>
    </source>
</reference>
<dbReference type="InterPro" id="IPR000182">
    <property type="entry name" value="GNAT_dom"/>
</dbReference>
<gene>
    <name evidence="4" type="ORF">GCM10023205_64940</name>
</gene>
<dbReference type="SUPFAM" id="SSF55729">
    <property type="entry name" value="Acyl-CoA N-acyltransferases (Nat)"/>
    <property type="match status" value="1"/>
</dbReference>
<dbReference type="EMBL" id="BAABHS010000030">
    <property type="protein sequence ID" value="GAA4985564.1"/>
    <property type="molecule type" value="Genomic_DNA"/>
</dbReference>
<keyword evidence="2" id="KW-0012">Acyltransferase</keyword>
<evidence type="ECO:0000256" key="2">
    <source>
        <dbReference type="ARBA" id="ARBA00023315"/>
    </source>
</evidence>
<evidence type="ECO:0000259" key="3">
    <source>
        <dbReference type="PROSITE" id="PS51186"/>
    </source>
</evidence>
<dbReference type="PANTHER" id="PTHR43877">
    <property type="entry name" value="AMINOALKYLPHOSPHONATE N-ACETYLTRANSFERASE-RELATED-RELATED"/>
    <property type="match status" value="1"/>
</dbReference>
<comment type="caution">
    <text evidence="4">The sequence shown here is derived from an EMBL/GenBank/DDBJ whole genome shotgun (WGS) entry which is preliminary data.</text>
</comment>